<keyword evidence="1" id="KW-0812">Transmembrane</keyword>
<sequence length="141" mass="15209">MVLVLFLGLPGWFFWAGGSVWGLLLAFIWLSDGSAGLWLGAHDEPAFVWVLGAGLMALLGQGMLTFERILSGCQGVGDVSIRGRRFLMLKLARDLCVSFGIATLALLMMNTQPVLPIWIILAAVCVLGIALHGIGERAEQR</sequence>
<evidence type="ECO:0000313" key="2">
    <source>
        <dbReference type="EMBL" id="MBK1827787.1"/>
    </source>
</evidence>
<gene>
    <name evidence="2" type="ORF">JIN81_12220</name>
</gene>
<evidence type="ECO:0000256" key="1">
    <source>
        <dbReference type="SAM" id="Phobius"/>
    </source>
</evidence>
<dbReference type="EMBL" id="JAENII010000009">
    <property type="protein sequence ID" value="MBK1827787.1"/>
    <property type="molecule type" value="Genomic_DNA"/>
</dbReference>
<feature type="transmembrane region" description="Helical" evidence="1">
    <location>
        <begin position="46"/>
        <end position="70"/>
    </location>
</feature>
<keyword evidence="1" id="KW-1133">Transmembrane helix</keyword>
<feature type="transmembrane region" description="Helical" evidence="1">
    <location>
        <begin position="115"/>
        <end position="135"/>
    </location>
</feature>
<keyword evidence="1" id="KW-0472">Membrane</keyword>
<organism evidence="2 3">
    <name type="scientific">Haloferula rosea</name>
    <dbReference type="NCBI Taxonomy" id="490093"/>
    <lineage>
        <taxon>Bacteria</taxon>
        <taxon>Pseudomonadati</taxon>
        <taxon>Verrucomicrobiota</taxon>
        <taxon>Verrucomicrobiia</taxon>
        <taxon>Verrucomicrobiales</taxon>
        <taxon>Verrucomicrobiaceae</taxon>
        <taxon>Haloferula</taxon>
    </lineage>
</organism>
<dbReference type="Proteomes" id="UP000658278">
    <property type="component" value="Unassembled WGS sequence"/>
</dbReference>
<accession>A0A934RDY6</accession>
<evidence type="ECO:0000313" key="3">
    <source>
        <dbReference type="Proteomes" id="UP000658278"/>
    </source>
</evidence>
<keyword evidence="3" id="KW-1185">Reference proteome</keyword>
<feature type="transmembrane region" description="Helical" evidence="1">
    <location>
        <begin position="91"/>
        <end position="109"/>
    </location>
</feature>
<protein>
    <submittedName>
        <fullName evidence="2">Uncharacterized protein</fullName>
    </submittedName>
</protein>
<reference evidence="2" key="1">
    <citation type="submission" date="2021-01" db="EMBL/GenBank/DDBJ databases">
        <title>Modified the classification status of verrucomicrobia.</title>
        <authorList>
            <person name="Feng X."/>
        </authorList>
    </citation>
    <scope>NUCLEOTIDE SEQUENCE</scope>
    <source>
        <strain evidence="2">KCTC 22201</strain>
    </source>
</reference>
<dbReference type="AlphaFoldDB" id="A0A934RDY6"/>
<proteinExistence type="predicted"/>
<comment type="caution">
    <text evidence="2">The sequence shown here is derived from an EMBL/GenBank/DDBJ whole genome shotgun (WGS) entry which is preliminary data.</text>
</comment>
<name>A0A934RDY6_9BACT</name>